<protein>
    <submittedName>
        <fullName evidence="2">Uncharacterized protein</fullName>
    </submittedName>
</protein>
<evidence type="ECO:0000313" key="2">
    <source>
        <dbReference type="EMBL" id="KAB1071160.1"/>
    </source>
</evidence>
<gene>
    <name evidence="2" type="ORF">F6X51_19870</name>
</gene>
<feature type="coiled-coil region" evidence="1">
    <location>
        <begin position="38"/>
        <end position="86"/>
    </location>
</feature>
<dbReference type="AlphaFoldDB" id="A0A6N6MRF4"/>
<keyword evidence="1" id="KW-0175">Coiled coil</keyword>
<evidence type="ECO:0000256" key="1">
    <source>
        <dbReference type="SAM" id="Coils"/>
    </source>
</evidence>
<name>A0A6N6MRF4_9HYPH</name>
<dbReference type="EMBL" id="VZZJ01000020">
    <property type="protein sequence ID" value="KAB1071160.1"/>
    <property type="molecule type" value="Genomic_DNA"/>
</dbReference>
<proteinExistence type="predicted"/>
<keyword evidence="3" id="KW-1185">Reference proteome</keyword>
<evidence type="ECO:0000313" key="3">
    <source>
        <dbReference type="Proteomes" id="UP000441523"/>
    </source>
</evidence>
<reference evidence="2 3" key="1">
    <citation type="submission" date="2019-09" db="EMBL/GenBank/DDBJ databases">
        <title>YIM 132548 draft genome.</title>
        <authorList>
            <person name="Jiang L."/>
        </authorList>
    </citation>
    <scope>NUCLEOTIDE SEQUENCE [LARGE SCALE GENOMIC DNA]</scope>
    <source>
        <strain evidence="2 3">YIM 132548</strain>
    </source>
</reference>
<dbReference type="Proteomes" id="UP000441523">
    <property type="component" value="Unassembled WGS sequence"/>
</dbReference>
<organism evidence="2 3">
    <name type="scientific">Methylobacterium planeticum</name>
    <dbReference type="NCBI Taxonomy" id="2615211"/>
    <lineage>
        <taxon>Bacteria</taxon>
        <taxon>Pseudomonadati</taxon>
        <taxon>Pseudomonadota</taxon>
        <taxon>Alphaproteobacteria</taxon>
        <taxon>Hyphomicrobiales</taxon>
        <taxon>Methylobacteriaceae</taxon>
        <taxon>Methylobacterium</taxon>
    </lineage>
</organism>
<dbReference type="RefSeq" id="WP_150965418.1">
    <property type="nucleotide sequence ID" value="NZ_VZZJ01000020.1"/>
</dbReference>
<sequence>MTNHAAHISLDVAGRLATVGGALHLGIERAAANARIRREQAVDSVSELALRLQEAREDQAAALDRAAAAEAALLAARREIAQLREAVRREQAFSAELRSIVGV</sequence>
<comment type="caution">
    <text evidence="2">The sequence shown here is derived from an EMBL/GenBank/DDBJ whole genome shotgun (WGS) entry which is preliminary data.</text>
</comment>
<accession>A0A6N6MRF4</accession>